<reference evidence="3 4" key="1">
    <citation type="journal article" date="2007" name="Appl. Environ. Microbiol.">
        <title>Isolation of key methanogens for global methane emission from rice paddy fields: a novel isolate affiliated with the clone cluster rice cluster I.</title>
        <authorList>
            <person name="Sakai S."/>
            <person name="Imachi H."/>
            <person name="Sekiguchi Y."/>
            <person name="Ohashi A."/>
            <person name="Harada H."/>
            <person name="Kamagata Y."/>
        </authorList>
    </citation>
    <scope>NUCLEOTIDE SEQUENCE [LARGE SCALE GENOMIC DNA]</scope>
    <source>
        <strain evidence="4">DSM 17711 / JCM 13418 / NBRC 101707 / SANAE</strain>
    </source>
</reference>
<evidence type="ECO:0000256" key="2">
    <source>
        <dbReference type="SAM" id="Phobius"/>
    </source>
</evidence>
<gene>
    <name evidence="3" type="ordered locus">MCP_1202</name>
</gene>
<protein>
    <submittedName>
        <fullName evidence="3">ABC transporter</fullName>
    </submittedName>
</protein>
<evidence type="ECO:0000313" key="4">
    <source>
        <dbReference type="Proteomes" id="UP000001882"/>
    </source>
</evidence>
<dbReference type="AlphaFoldDB" id="D1YXV2"/>
<keyword evidence="2" id="KW-0472">Membrane</keyword>
<keyword evidence="2" id="KW-1133">Transmembrane helix</keyword>
<dbReference type="PANTHER" id="PTHR43471">
    <property type="entry name" value="ABC TRANSPORTER PERMEASE"/>
    <property type="match status" value="1"/>
</dbReference>
<dbReference type="OrthoDB" id="86287at2157"/>
<feature type="region of interest" description="Disordered" evidence="1">
    <location>
        <begin position="313"/>
        <end position="332"/>
    </location>
</feature>
<feature type="transmembrane region" description="Helical" evidence="2">
    <location>
        <begin position="21"/>
        <end position="43"/>
    </location>
</feature>
<feature type="transmembrane region" description="Helical" evidence="2">
    <location>
        <begin position="347"/>
        <end position="367"/>
    </location>
</feature>
<dbReference type="GO" id="GO:0140359">
    <property type="term" value="F:ABC-type transporter activity"/>
    <property type="evidence" value="ECO:0007669"/>
    <property type="project" value="InterPro"/>
</dbReference>
<feature type="transmembrane region" description="Helical" evidence="2">
    <location>
        <begin position="86"/>
        <end position="106"/>
    </location>
</feature>
<dbReference type="GO" id="GO:0005886">
    <property type="term" value="C:plasma membrane"/>
    <property type="evidence" value="ECO:0007669"/>
    <property type="project" value="UniProtKB-SubCell"/>
</dbReference>
<keyword evidence="4" id="KW-1185">Reference proteome</keyword>
<name>D1YXV2_METPS</name>
<dbReference type="InParanoid" id="D1YXV2"/>
<dbReference type="Pfam" id="PF12679">
    <property type="entry name" value="ABC2_membrane_2"/>
    <property type="match status" value="1"/>
</dbReference>
<sequence>MMPELIVAKKEFKDYLTSKRFLLIFGVLIWITIAAVISGLSSYNSELGSYNSMLSRASTMVANATFQGGNAFQPTMPSMLLIFENFSTSFITIGWLLAIAIGFDLISKEKETGSLKLLLARPTYRDSIINGKIIGAVSILVVSLLATFLIALAILLFAGVVPTGDDLARLAMFFVMIVLFSVAFLAIGIAASAIAKNSTISILLAIGFVAFSLILPSFTGSIYEGIMGQSPSAMSMSSAVTASSSSTSTSGTAASGTFDPASGGGPNGNRSMIQMTVNPEYTSYWTTRNQVTELVNLLSPTNDLNGISRVVVSGESGPTENSASGQFDFSSRGMTSSTTLSESLSSILPQVLALLVMSIAGFGIAYAKFVRMDVR</sequence>
<dbReference type="STRING" id="304371.MCP_1202"/>
<dbReference type="KEGG" id="mpd:MCP_1202"/>
<dbReference type="Proteomes" id="UP000001882">
    <property type="component" value="Chromosome"/>
</dbReference>
<reference evidence="3 4" key="2">
    <citation type="journal article" date="2008" name="Int. J. Syst. Evol. Microbiol.">
        <title>Methanocella paludicola gen. nov., sp. nov., a methane-producing archaeon, the first isolate of the lineage 'Rice Cluster I', and proposal of the new archaeal order Methanocellales ord. nov.</title>
        <authorList>
            <person name="Sakai S."/>
            <person name="Imachi H."/>
            <person name="Hanada S."/>
            <person name="Ohashi A."/>
            <person name="Harada H."/>
            <person name="Kamagata Y."/>
        </authorList>
    </citation>
    <scope>NUCLEOTIDE SEQUENCE [LARGE SCALE GENOMIC DNA]</scope>
    <source>
        <strain evidence="4">DSM 17711 / JCM 13418 / NBRC 101707 / SANAE</strain>
    </source>
</reference>
<feature type="transmembrane region" description="Helical" evidence="2">
    <location>
        <begin position="202"/>
        <end position="223"/>
    </location>
</feature>
<proteinExistence type="predicted"/>
<accession>D1YXV2</accession>
<dbReference type="GeneID" id="8681197"/>
<dbReference type="PANTHER" id="PTHR43471:SF13">
    <property type="entry name" value="ABC-2 TYPE TRANSPORT SYSTEM PERMEASE PROTEIN"/>
    <property type="match status" value="1"/>
</dbReference>
<evidence type="ECO:0000256" key="1">
    <source>
        <dbReference type="SAM" id="MobiDB-lite"/>
    </source>
</evidence>
<dbReference type="eggNOG" id="arCOG02436">
    <property type="taxonomic scope" value="Archaea"/>
</dbReference>
<feature type="transmembrane region" description="Helical" evidence="2">
    <location>
        <begin position="170"/>
        <end position="195"/>
    </location>
</feature>
<feature type="compositionally biased region" description="Polar residues" evidence="1">
    <location>
        <begin position="316"/>
        <end position="332"/>
    </location>
</feature>
<dbReference type="RefSeq" id="WP_012899953.1">
    <property type="nucleotide sequence ID" value="NC_013665.1"/>
</dbReference>
<keyword evidence="2" id="KW-0812">Transmembrane</keyword>
<organism evidence="3 4">
    <name type="scientific">Methanocella paludicola (strain DSM 17711 / JCM 13418 / NBRC 101707 / SANAE)</name>
    <dbReference type="NCBI Taxonomy" id="304371"/>
    <lineage>
        <taxon>Archaea</taxon>
        <taxon>Methanobacteriati</taxon>
        <taxon>Methanobacteriota</taxon>
        <taxon>Stenosarchaea group</taxon>
        <taxon>Methanomicrobia</taxon>
        <taxon>Methanocellales</taxon>
        <taxon>Methanocellaceae</taxon>
        <taxon>Methanocella</taxon>
    </lineage>
</organism>
<evidence type="ECO:0000313" key="3">
    <source>
        <dbReference type="EMBL" id="BAI61274.1"/>
    </source>
</evidence>
<dbReference type="EMBL" id="AP011532">
    <property type="protein sequence ID" value="BAI61274.1"/>
    <property type="molecule type" value="Genomic_DNA"/>
</dbReference>
<feature type="compositionally biased region" description="Low complexity" evidence="1">
    <location>
        <begin position="246"/>
        <end position="257"/>
    </location>
</feature>
<feature type="region of interest" description="Disordered" evidence="1">
    <location>
        <begin position="246"/>
        <end position="272"/>
    </location>
</feature>
<feature type="transmembrane region" description="Helical" evidence="2">
    <location>
        <begin position="133"/>
        <end position="158"/>
    </location>
</feature>
<reference evidence="4" key="3">
    <citation type="journal article" date="2011" name="PLoS ONE">
        <title>Genome sequence of a mesophilic hydrogenotrophic methanogen Methanocella paludicola, the first cultivated representative of the order Methanocellales.</title>
        <authorList>
            <person name="Sakai S."/>
            <person name="Takaki Y."/>
            <person name="Shimamura S."/>
            <person name="Sekine M."/>
            <person name="Tajima T."/>
            <person name="Kosugi H."/>
            <person name="Ichikawa N."/>
            <person name="Tasumi E."/>
            <person name="Hiraki A.T."/>
            <person name="Shimizu A."/>
            <person name="Kato Y."/>
            <person name="Nishiko R."/>
            <person name="Mori K."/>
            <person name="Fujita N."/>
            <person name="Imachi H."/>
            <person name="Takai K."/>
        </authorList>
    </citation>
    <scope>NUCLEOTIDE SEQUENCE [LARGE SCALE GENOMIC DNA]</scope>
    <source>
        <strain evidence="4">DSM 17711 / JCM 13418 / NBRC 101707 / SANAE</strain>
    </source>
</reference>